<organism evidence="15 16">
    <name type="scientific">Diplocloster agilis</name>
    <dbReference type="NCBI Taxonomy" id="2850323"/>
    <lineage>
        <taxon>Bacteria</taxon>
        <taxon>Bacillati</taxon>
        <taxon>Bacillota</taxon>
        <taxon>Clostridia</taxon>
        <taxon>Lachnospirales</taxon>
        <taxon>Lachnospiraceae</taxon>
        <taxon>Diplocloster</taxon>
    </lineage>
</organism>
<evidence type="ECO:0000256" key="13">
    <source>
        <dbReference type="PIRSR" id="PIRSR006816-2"/>
    </source>
</evidence>
<feature type="binding site" evidence="11 12">
    <location>
        <begin position="69"/>
        <end position="71"/>
    </location>
    <ligand>
        <name>FAD</name>
        <dbReference type="ChEBI" id="CHEBI:57692"/>
    </ligand>
</feature>
<dbReference type="Pfam" id="PF10418">
    <property type="entry name" value="DHODB_Fe-S_bind"/>
    <property type="match status" value="1"/>
</dbReference>
<dbReference type="GO" id="GO:0050660">
    <property type="term" value="F:flavin adenine dinucleotide binding"/>
    <property type="evidence" value="ECO:0007669"/>
    <property type="project" value="InterPro"/>
</dbReference>
<evidence type="ECO:0000256" key="12">
    <source>
        <dbReference type="PIRSR" id="PIRSR006816-1"/>
    </source>
</evidence>
<keyword evidence="8 11" id="KW-0249">Electron transport</keyword>
<dbReference type="InterPro" id="IPR001433">
    <property type="entry name" value="OxRdtase_FAD/NAD-bd"/>
</dbReference>
<comment type="cofactor">
    <cofactor evidence="11">
        <name>[2Fe-2S] cluster</name>
        <dbReference type="ChEBI" id="CHEBI:190135"/>
    </cofactor>
    <text evidence="11">Binds 1 [2Fe-2S] cluster per subunit.</text>
</comment>
<dbReference type="InterPro" id="IPR017927">
    <property type="entry name" value="FAD-bd_FR_type"/>
</dbReference>
<dbReference type="GO" id="GO:0044205">
    <property type="term" value="P:'de novo' UMP biosynthetic process"/>
    <property type="evidence" value="ECO:0007669"/>
    <property type="project" value="UniProtKB-UniRule"/>
</dbReference>
<comment type="function">
    <text evidence="11">Responsible for channeling the electrons from the oxidation of dihydroorotate from the FMN redox center in the PyrD type B subunit to the ultimate electron acceptor NAD(+).</text>
</comment>
<dbReference type="InterPro" id="IPR023455">
    <property type="entry name" value="Dihydroorotate_DHASE_ETsu"/>
</dbReference>
<evidence type="ECO:0000256" key="10">
    <source>
        <dbReference type="ARBA" id="ARBA00023014"/>
    </source>
</evidence>
<dbReference type="AlphaFoldDB" id="A0A949K1Z4"/>
<evidence type="ECO:0000256" key="9">
    <source>
        <dbReference type="ARBA" id="ARBA00023004"/>
    </source>
</evidence>
<dbReference type="InterPro" id="IPR017938">
    <property type="entry name" value="Riboflavin_synthase-like_b-brl"/>
</dbReference>
<dbReference type="PRINTS" id="PR00409">
    <property type="entry name" value="PHDIOXRDTASE"/>
</dbReference>
<dbReference type="SUPFAM" id="SSF63380">
    <property type="entry name" value="Riboflavin synthase domain-like"/>
    <property type="match status" value="1"/>
</dbReference>
<comment type="cofactor">
    <cofactor evidence="13">
        <name>[2Fe-2S] cluster</name>
        <dbReference type="ChEBI" id="CHEBI:190135"/>
    </cofactor>
    <text evidence="13">Binds 1 [2Fe-2S] cluster per subunit.</text>
</comment>
<dbReference type="InterPro" id="IPR012165">
    <property type="entry name" value="Cyt_c3_hydrogenase_gsu"/>
</dbReference>
<dbReference type="Gene3D" id="2.10.240.10">
    <property type="entry name" value="Dihydroorotate dehydrogenase, electron transfer subunit"/>
    <property type="match status" value="1"/>
</dbReference>
<keyword evidence="5 11" id="KW-0479">Metal-binding</keyword>
<dbReference type="EMBL" id="JAHQCW010000060">
    <property type="protein sequence ID" value="MBU9739445.1"/>
    <property type="molecule type" value="Genomic_DNA"/>
</dbReference>
<protein>
    <recommendedName>
        <fullName evidence="11">Dihydroorotate dehydrogenase B (NAD(+)), electron transfer subunit</fullName>
    </recommendedName>
    <alternativeName>
        <fullName evidence="11">Dihydroorotate oxidase B, electron transfer subunit</fullName>
    </alternativeName>
</protein>
<comment type="similarity">
    <text evidence="1 11">Belongs to the PyrK family.</text>
</comment>
<keyword evidence="9 11" id="KW-0408">Iron</keyword>
<dbReference type="NCBIfam" id="NF000798">
    <property type="entry name" value="PRK00054.1-3"/>
    <property type="match status" value="1"/>
</dbReference>
<evidence type="ECO:0000256" key="1">
    <source>
        <dbReference type="ARBA" id="ARBA00006422"/>
    </source>
</evidence>
<dbReference type="PANTHER" id="PTHR43513:SF3">
    <property type="entry name" value="DIHYDROOROTATE DEHYDROGENASE B (NAD(+)), ELECTRON TRANSFER SUBUNIT-RELATED"/>
    <property type="match status" value="1"/>
</dbReference>
<dbReference type="GO" id="GO:0016491">
    <property type="term" value="F:oxidoreductase activity"/>
    <property type="evidence" value="ECO:0007669"/>
    <property type="project" value="InterPro"/>
</dbReference>
<dbReference type="PIRSF" id="PIRSF006816">
    <property type="entry name" value="Cyc3_hyd_g"/>
    <property type="match status" value="1"/>
</dbReference>
<gene>
    <name evidence="11" type="primary">pyrK</name>
    <name evidence="15" type="ORF">KTH89_23190</name>
</gene>
<reference evidence="15" key="1">
    <citation type="submission" date="2021-06" db="EMBL/GenBank/DDBJ databases">
        <title>Description of novel taxa of the family Lachnospiraceae.</title>
        <authorList>
            <person name="Chaplin A.V."/>
            <person name="Sokolova S.R."/>
            <person name="Pikina A.P."/>
            <person name="Korzhanova M."/>
            <person name="Belova V."/>
            <person name="Korostin D."/>
            <person name="Efimov B.A."/>
        </authorList>
    </citation>
    <scope>NUCLEOTIDE SEQUENCE</scope>
    <source>
        <strain evidence="15">ASD5720</strain>
    </source>
</reference>
<feature type="binding site" evidence="11 12">
    <location>
        <begin position="76"/>
        <end position="77"/>
    </location>
    <ligand>
        <name>FAD</name>
        <dbReference type="ChEBI" id="CHEBI:57692"/>
    </ligand>
</feature>
<dbReference type="Pfam" id="PF00175">
    <property type="entry name" value="NAD_binding_1"/>
    <property type="match status" value="1"/>
</dbReference>
<dbReference type="PANTHER" id="PTHR43513">
    <property type="entry name" value="DIHYDROOROTATE DEHYDROGENASE B (NAD(+)), ELECTRON TRANSFER SUBUNIT"/>
    <property type="match status" value="1"/>
</dbReference>
<evidence type="ECO:0000256" key="8">
    <source>
        <dbReference type="ARBA" id="ARBA00022982"/>
    </source>
</evidence>
<feature type="domain" description="FAD-binding FR-type" evidence="14">
    <location>
        <begin position="2"/>
        <end position="101"/>
    </location>
</feature>
<keyword evidence="10 11" id="KW-0411">Iron-sulfur</keyword>
<dbReference type="GO" id="GO:0046872">
    <property type="term" value="F:metal ion binding"/>
    <property type="evidence" value="ECO:0007669"/>
    <property type="project" value="UniProtKB-KW"/>
</dbReference>
<evidence type="ECO:0000256" key="2">
    <source>
        <dbReference type="ARBA" id="ARBA00022448"/>
    </source>
</evidence>
<comment type="caution">
    <text evidence="15">The sequence shown here is derived from an EMBL/GenBank/DDBJ whole genome shotgun (WGS) entry which is preliminary data.</text>
</comment>
<dbReference type="InterPro" id="IPR019480">
    <property type="entry name" value="Dihydroorotate_DH_Fe-S-bd"/>
</dbReference>
<keyword evidence="3 11" id="KW-0285">Flavoprotein</keyword>
<dbReference type="InterPro" id="IPR039261">
    <property type="entry name" value="FNR_nucleotide-bd"/>
</dbReference>
<evidence type="ECO:0000256" key="3">
    <source>
        <dbReference type="ARBA" id="ARBA00022630"/>
    </source>
</evidence>
<evidence type="ECO:0000313" key="15">
    <source>
        <dbReference type="EMBL" id="MBU9739445.1"/>
    </source>
</evidence>
<comment type="cofactor">
    <cofactor evidence="11 12">
        <name>FAD</name>
        <dbReference type="ChEBI" id="CHEBI:57692"/>
    </cofactor>
    <text evidence="11 12">Binds 1 FAD per subunit.</text>
</comment>
<evidence type="ECO:0000256" key="7">
    <source>
        <dbReference type="ARBA" id="ARBA00022975"/>
    </source>
</evidence>
<keyword evidence="2 11" id="KW-0813">Transport</keyword>
<sequence>MNEKREALVLSQGEIAKDIYDLWIKQPEIAGAARPGQFVMIYCEDNSRLLPRPISICEVNAEKGHLRLVYRIAGEGTAEFSKLVSADRVKVMGPLGNGFPLITKKAILVGGGIGIPPMLELARRLKGEKQIVLGYRDERFLDKDLERFGRVWIATEDGSAGTKGTVIDAIKEHKLEAEVIYACGPTPMLKALQKYAIVHNIECYLSLEERMACGIGACLACVCKSVGRDEHTNVHNKRVCKDGPVFEAREVEL</sequence>
<feature type="binding site" evidence="11 13">
    <location>
        <position position="218"/>
    </location>
    <ligand>
        <name>[2Fe-2S] cluster</name>
        <dbReference type="ChEBI" id="CHEBI:190135"/>
    </ligand>
</feature>
<feature type="binding site" evidence="11 13">
    <location>
        <position position="221"/>
    </location>
    <ligand>
        <name>[2Fe-2S] cluster</name>
        <dbReference type="ChEBI" id="CHEBI:190135"/>
    </ligand>
</feature>
<dbReference type="InterPro" id="IPR050353">
    <property type="entry name" value="PyrK_electron_transfer"/>
</dbReference>
<dbReference type="CDD" id="cd06218">
    <property type="entry name" value="DHOD_e_trans"/>
    <property type="match status" value="1"/>
</dbReference>
<comment type="subunit">
    <text evidence="11">Heterotetramer of 2 PyrK and 2 PyrD type B subunits.</text>
</comment>
<comment type="pathway">
    <text evidence="11">Pyrimidine metabolism; UMP biosynthesis via de novo pathway; orotate from (S)-dihydroorotate (NAD(+) route): step 1/1.</text>
</comment>
<evidence type="ECO:0000256" key="4">
    <source>
        <dbReference type="ARBA" id="ARBA00022714"/>
    </source>
</evidence>
<dbReference type="GO" id="GO:0051537">
    <property type="term" value="F:2 iron, 2 sulfur cluster binding"/>
    <property type="evidence" value="ECO:0007669"/>
    <property type="project" value="UniProtKB-KW"/>
</dbReference>
<evidence type="ECO:0000313" key="16">
    <source>
        <dbReference type="Proteomes" id="UP000712157"/>
    </source>
</evidence>
<evidence type="ECO:0000256" key="6">
    <source>
        <dbReference type="ARBA" id="ARBA00022827"/>
    </source>
</evidence>
<feature type="binding site" evidence="11 13">
    <location>
        <position position="213"/>
    </location>
    <ligand>
        <name>[2Fe-2S] cluster</name>
        <dbReference type="ChEBI" id="CHEBI:190135"/>
    </ligand>
</feature>
<dbReference type="SUPFAM" id="SSF52343">
    <property type="entry name" value="Ferredoxin reductase-like, C-terminal NADP-linked domain"/>
    <property type="match status" value="1"/>
</dbReference>
<accession>A0A949K1Z4</accession>
<keyword evidence="16" id="KW-1185">Reference proteome</keyword>
<dbReference type="InterPro" id="IPR037117">
    <property type="entry name" value="Dihydroorotate_DH_ele_sf"/>
</dbReference>
<dbReference type="PROSITE" id="PS51384">
    <property type="entry name" value="FAD_FR"/>
    <property type="match status" value="1"/>
</dbReference>
<keyword evidence="4 11" id="KW-0001">2Fe-2S</keyword>
<name>A0A949K1Z4_9FIRM</name>
<dbReference type="GO" id="GO:0009055">
    <property type="term" value="F:electron transfer activity"/>
    <property type="evidence" value="ECO:0007669"/>
    <property type="project" value="UniProtKB-UniRule"/>
</dbReference>
<keyword evidence="6 11" id="KW-0274">FAD</keyword>
<proteinExistence type="inferred from homology"/>
<evidence type="ECO:0000256" key="5">
    <source>
        <dbReference type="ARBA" id="ARBA00022723"/>
    </source>
</evidence>
<keyword evidence="7 11" id="KW-0665">Pyrimidine biosynthesis</keyword>
<dbReference type="Gene3D" id="3.40.50.80">
    <property type="entry name" value="Nucleotide-binding domain of ferredoxin-NADP reductase (FNR) module"/>
    <property type="match status" value="1"/>
</dbReference>
<feature type="binding site" evidence="11 13">
    <location>
        <position position="240"/>
    </location>
    <ligand>
        <name>[2Fe-2S] cluster</name>
        <dbReference type="ChEBI" id="CHEBI:190135"/>
    </ligand>
</feature>
<dbReference type="Gene3D" id="2.40.30.10">
    <property type="entry name" value="Translation factors"/>
    <property type="match status" value="1"/>
</dbReference>
<dbReference type="Proteomes" id="UP000712157">
    <property type="component" value="Unassembled WGS sequence"/>
</dbReference>
<dbReference type="RefSeq" id="WP_238723276.1">
    <property type="nucleotide sequence ID" value="NZ_JAHQCW010000060.1"/>
</dbReference>
<evidence type="ECO:0000259" key="14">
    <source>
        <dbReference type="PROSITE" id="PS51384"/>
    </source>
</evidence>
<evidence type="ECO:0000256" key="11">
    <source>
        <dbReference type="HAMAP-Rule" id="MF_01211"/>
    </source>
</evidence>
<dbReference type="HAMAP" id="MF_01211">
    <property type="entry name" value="DHODB_Fe_S_bind"/>
    <property type="match status" value="1"/>
</dbReference>
<feature type="binding site" evidence="11 12">
    <location>
        <begin position="52"/>
        <end position="55"/>
    </location>
    <ligand>
        <name>FAD</name>
        <dbReference type="ChEBI" id="CHEBI:57692"/>
    </ligand>
</feature>